<evidence type="ECO:0000313" key="2">
    <source>
        <dbReference type="EMBL" id="AUO31943.1"/>
    </source>
</evidence>
<name>A0A2I6SWH8_BACTI</name>
<accession>A0A2I6SWH8</accession>
<keyword evidence="1" id="KW-0472">Membrane</keyword>
<proteinExistence type="predicted"/>
<feature type="transmembrane region" description="Helical" evidence="1">
    <location>
        <begin position="224"/>
        <end position="248"/>
    </location>
</feature>
<evidence type="ECO:0000256" key="1">
    <source>
        <dbReference type="SAM" id="Phobius"/>
    </source>
</evidence>
<keyword evidence="1" id="KW-1133">Transmembrane helix</keyword>
<dbReference type="AlphaFoldDB" id="A0A2I6SWH8"/>
<keyword evidence="2" id="KW-0614">Plasmid</keyword>
<reference evidence="2" key="1">
    <citation type="submission" date="2017-12" db="EMBL/GenBank/DDBJ databases">
        <title>Complete genome sequences of two plasmids found in a Brazilian Bacillus thuringiensis israelensis strain.</title>
        <authorList>
            <person name="Campos F.S."/>
            <person name="Santos G.R."/>
            <person name="Nascimento V.L."/>
            <person name="Correia R.F.T."/>
            <person name="Cangussu A.S.R."/>
            <person name="Ribeiro B.M."/>
            <person name="Aguiar R.W.S."/>
        </authorList>
    </citation>
    <scope>NUCLEOTIDE SEQUENCE</scope>
    <source>
        <strain evidence="2">Bti-UFT6.51</strain>
        <plasmid evidence="2">pBtiUFT6.51.1 complete sequence</plasmid>
    </source>
</reference>
<organism evidence="2">
    <name type="scientific">Bacillus thuringiensis subsp. israelensis</name>
    <dbReference type="NCBI Taxonomy" id="1430"/>
    <lineage>
        <taxon>Bacteria</taxon>
        <taxon>Bacillati</taxon>
        <taxon>Bacillota</taxon>
        <taxon>Bacilli</taxon>
        <taxon>Bacillales</taxon>
        <taxon>Bacillaceae</taxon>
        <taxon>Bacillus</taxon>
        <taxon>Bacillus cereus group</taxon>
    </lineage>
</organism>
<dbReference type="EMBL" id="MG710485">
    <property type="protein sequence ID" value="AUO31943.1"/>
    <property type="molecule type" value="Genomic_DNA"/>
</dbReference>
<geneLocation type="plasmid" evidence="2">
    <name>pBtiUFT6.51.1 complete sequence</name>
</geneLocation>
<feature type="transmembrane region" description="Helical" evidence="1">
    <location>
        <begin position="50"/>
        <end position="68"/>
    </location>
</feature>
<sequence length="287" mass="33133">MENSEKGGKGLKISTFNAKTRKKKFVNAEEINAFKVAYGKPLNKKDYMRYAAIPGLVTGVFSFLLLYIWWLSLILGLMGALYGLKVLMPNIIKRAYERDSFRERNKFVNNMTSLLSNENQTLLISLKRAIKRANGELREDLNILMANIIGADQTQVIHAFKQLSNKYREDITFDQYLEQLETCVLEGRTNLETLKDIKTHHNETKEKKDDYARKKEGHMKDMKTLCFIIVVFILAITVSFGVNTYITAFARHPIGWVTGGIYMSTIFFFFKSFTAYFFDDSIMEVKV</sequence>
<feature type="transmembrane region" description="Helical" evidence="1">
    <location>
        <begin position="74"/>
        <end position="92"/>
    </location>
</feature>
<keyword evidence="1" id="KW-0812">Transmembrane</keyword>
<protein>
    <submittedName>
        <fullName evidence="2">Uncharacterized protein</fullName>
    </submittedName>
</protein>
<feature type="transmembrane region" description="Helical" evidence="1">
    <location>
        <begin position="254"/>
        <end position="278"/>
    </location>
</feature>